<feature type="transmembrane region" description="Helical" evidence="9">
    <location>
        <begin position="534"/>
        <end position="551"/>
    </location>
</feature>
<accession>A0A8H2W729</accession>
<feature type="transmembrane region" description="Helical" evidence="9">
    <location>
        <begin position="153"/>
        <end position="176"/>
    </location>
</feature>
<evidence type="ECO:0000256" key="6">
    <source>
        <dbReference type="ARBA" id="ARBA00022927"/>
    </source>
</evidence>
<dbReference type="SUPFAM" id="SSF64356">
    <property type="entry name" value="SNARE-like"/>
    <property type="match status" value="1"/>
</dbReference>
<dbReference type="GO" id="GO:0016192">
    <property type="term" value="P:vesicle-mediated transport"/>
    <property type="evidence" value="ECO:0007669"/>
    <property type="project" value="InterPro"/>
</dbReference>
<dbReference type="PRINTS" id="PR00314">
    <property type="entry name" value="CLATHRINADPT"/>
</dbReference>
<evidence type="ECO:0000256" key="7">
    <source>
        <dbReference type="ARBA" id="ARBA00022989"/>
    </source>
</evidence>
<dbReference type="InterPro" id="IPR022775">
    <property type="entry name" value="AP_mu_sigma_su"/>
</dbReference>
<dbReference type="InterPro" id="IPR050431">
    <property type="entry name" value="Adaptor_comp_med_subunit"/>
</dbReference>
<dbReference type="Gene3D" id="2.60.40.1170">
    <property type="entry name" value="Mu homology domain, subdomain B"/>
    <property type="match status" value="1"/>
</dbReference>
<feature type="transmembrane region" description="Helical" evidence="9">
    <location>
        <begin position="128"/>
        <end position="147"/>
    </location>
</feature>
<keyword evidence="6" id="KW-0653">Protein transport</keyword>
<dbReference type="InterPro" id="IPR018240">
    <property type="entry name" value="Clathrin_mu_CS"/>
</dbReference>
<gene>
    <name evidence="11" type="ORF">RDB_LOCUS3785</name>
</gene>
<dbReference type="InterPro" id="IPR011012">
    <property type="entry name" value="Longin-like_dom_sf"/>
</dbReference>
<dbReference type="SUPFAM" id="SSF49447">
    <property type="entry name" value="Second domain of Mu2 adaptin subunit (ap50) of ap2 adaptor"/>
    <property type="match status" value="1"/>
</dbReference>
<evidence type="ECO:0000256" key="3">
    <source>
        <dbReference type="ARBA" id="ARBA00008170"/>
    </source>
</evidence>
<dbReference type="Pfam" id="PF01217">
    <property type="entry name" value="Clat_adaptor_s"/>
    <property type="match status" value="1"/>
</dbReference>
<dbReference type="InterPro" id="IPR004837">
    <property type="entry name" value="NaCa_Exmemb"/>
</dbReference>
<dbReference type="Pfam" id="PF00928">
    <property type="entry name" value="Adap_comp_sub"/>
    <property type="match status" value="1"/>
</dbReference>
<dbReference type="FunFam" id="3.30.450.60:FF:000002">
    <property type="entry name" value="AP-2 complex subunit mu, putative"/>
    <property type="match status" value="1"/>
</dbReference>
<evidence type="ECO:0000259" key="10">
    <source>
        <dbReference type="PROSITE" id="PS51072"/>
    </source>
</evidence>
<comment type="similarity">
    <text evidence="3">Belongs to the Ca(2+):cation antiporter (CaCA) (TC 2.A.19) family.</text>
</comment>
<dbReference type="GO" id="GO:0055085">
    <property type="term" value="P:transmembrane transport"/>
    <property type="evidence" value="ECO:0007669"/>
    <property type="project" value="InterPro"/>
</dbReference>
<evidence type="ECO:0000256" key="2">
    <source>
        <dbReference type="ARBA" id="ARBA00004308"/>
    </source>
</evidence>
<evidence type="ECO:0000256" key="4">
    <source>
        <dbReference type="ARBA" id="ARBA00022448"/>
    </source>
</evidence>
<dbReference type="PROSITE" id="PS51072">
    <property type="entry name" value="MHD"/>
    <property type="match status" value="1"/>
</dbReference>
<dbReference type="Proteomes" id="UP000663826">
    <property type="component" value="Unassembled WGS sequence"/>
</dbReference>
<organism evidence="11 12">
    <name type="scientific">Rhizoctonia solani</name>
    <dbReference type="NCBI Taxonomy" id="456999"/>
    <lineage>
        <taxon>Eukaryota</taxon>
        <taxon>Fungi</taxon>
        <taxon>Dikarya</taxon>
        <taxon>Basidiomycota</taxon>
        <taxon>Agaricomycotina</taxon>
        <taxon>Agaricomycetes</taxon>
        <taxon>Cantharellales</taxon>
        <taxon>Ceratobasidiaceae</taxon>
        <taxon>Rhizoctonia</taxon>
    </lineage>
</organism>
<dbReference type="CDD" id="cd14835">
    <property type="entry name" value="AP1_Mu_N"/>
    <property type="match status" value="1"/>
</dbReference>
<keyword evidence="8 9" id="KW-0472">Membrane</keyword>
<keyword evidence="4" id="KW-0813">Transport</keyword>
<dbReference type="PROSITE" id="PS00991">
    <property type="entry name" value="CLAT_ADAPTOR_M_2"/>
    <property type="match status" value="1"/>
</dbReference>
<feature type="transmembrane region" description="Helical" evidence="9">
    <location>
        <begin position="475"/>
        <end position="494"/>
    </location>
</feature>
<dbReference type="EMBL" id="CAJMWQ010000166">
    <property type="protein sequence ID" value="CAE6342230.1"/>
    <property type="molecule type" value="Genomic_DNA"/>
</dbReference>
<comment type="subcellular location">
    <subcellularLocation>
        <location evidence="2">Endomembrane system</location>
    </subcellularLocation>
    <subcellularLocation>
        <location evidence="1">Membrane</location>
        <topology evidence="1">Multi-pass membrane protein</topology>
    </subcellularLocation>
</comment>
<dbReference type="GO" id="GO:0006886">
    <property type="term" value="P:intracellular protein transport"/>
    <property type="evidence" value="ECO:0007669"/>
    <property type="project" value="InterPro"/>
</dbReference>
<dbReference type="GO" id="GO:0030131">
    <property type="term" value="C:clathrin adaptor complex"/>
    <property type="evidence" value="ECO:0007669"/>
    <property type="project" value="InterPro"/>
</dbReference>
<evidence type="ECO:0000256" key="5">
    <source>
        <dbReference type="ARBA" id="ARBA00022692"/>
    </source>
</evidence>
<dbReference type="Gene3D" id="3.30.450.60">
    <property type="match status" value="1"/>
</dbReference>
<dbReference type="InterPro" id="IPR001392">
    <property type="entry name" value="Clathrin_mu"/>
</dbReference>
<feature type="transmembrane region" description="Helical" evidence="9">
    <location>
        <begin position="197"/>
        <end position="215"/>
    </location>
</feature>
<dbReference type="PANTHER" id="PTHR10529">
    <property type="entry name" value="AP COMPLEX SUBUNIT MU"/>
    <property type="match status" value="1"/>
</dbReference>
<dbReference type="Pfam" id="PF01699">
    <property type="entry name" value="Na_Ca_ex"/>
    <property type="match status" value="1"/>
</dbReference>
<evidence type="ECO:0000313" key="12">
    <source>
        <dbReference type="Proteomes" id="UP000663826"/>
    </source>
</evidence>
<reference evidence="11" key="1">
    <citation type="submission" date="2021-01" db="EMBL/GenBank/DDBJ databases">
        <authorList>
            <person name="Kaushik A."/>
        </authorList>
    </citation>
    <scope>NUCLEOTIDE SEQUENCE</scope>
    <source>
        <strain evidence="11">AG1-1B</strain>
    </source>
</reference>
<dbReference type="CDD" id="cd09250">
    <property type="entry name" value="AP-1_Mu1_Cterm"/>
    <property type="match status" value="1"/>
</dbReference>
<feature type="domain" description="MHD" evidence="10">
    <location>
        <begin position="719"/>
        <end position="941"/>
    </location>
</feature>
<dbReference type="AlphaFoldDB" id="A0A8H2W729"/>
<name>A0A8H2W729_9AGAM</name>
<dbReference type="GO" id="GO:0012505">
    <property type="term" value="C:endomembrane system"/>
    <property type="evidence" value="ECO:0007669"/>
    <property type="project" value="UniProtKB-SubCell"/>
</dbReference>
<evidence type="ECO:0000256" key="1">
    <source>
        <dbReference type="ARBA" id="ARBA00004141"/>
    </source>
</evidence>
<dbReference type="Gene3D" id="1.20.1420.30">
    <property type="entry name" value="NCX, central ion-binding region"/>
    <property type="match status" value="1"/>
</dbReference>
<comment type="caution">
    <text evidence="11">The sequence shown here is derived from an EMBL/GenBank/DDBJ whole genome shotgun (WGS) entry which is preliminary data.</text>
</comment>
<feature type="transmembrane region" description="Helical" evidence="9">
    <location>
        <begin position="500"/>
        <end position="522"/>
    </location>
</feature>
<dbReference type="InterPro" id="IPR036168">
    <property type="entry name" value="AP2_Mu_C_sf"/>
</dbReference>
<protein>
    <recommendedName>
        <fullName evidence="10">MHD domain-containing protein</fullName>
    </recommendedName>
</protein>
<feature type="transmembrane region" description="Helical" evidence="9">
    <location>
        <begin position="424"/>
        <end position="447"/>
    </location>
</feature>
<keyword evidence="7 9" id="KW-1133">Transmembrane helix</keyword>
<dbReference type="InterPro" id="IPR044880">
    <property type="entry name" value="NCX_ion-bd_dom_sf"/>
</dbReference>
<evidence type="ECO:0000256" key="8">
    <source>
        <dbReference type="ARBA" id="ARBA00023136"/>
    </source>
</evidence>
<dbReference type="PROSITE" id="PS00990">
    <property type="entry name" value="CLAT_ADAPTOR_M_1"/>
    <property type="match status" value="1"/>
</dbReference>
<feature type="transmembrane region" description="Helical" evidence="9">
    <location>
        <begin position="383"/>
        <end position="404"/>
    </location>
</feature>
<proteinExistence type="inferred from homology"/>
<keyword evidence="5 9" id="KW-0812">Transmembrane</keyword>
<evidence type="ECO:0000256" key="9">
    <source>
        <dbReference type="SAM" id="Phobius"/>
    </source>
</evidence>
<sequence>MHPNSQLQRSESSLFSDVPLSRIASTAPLVSMHQPIHHKPPGCPDGWWRSLVWRLQGGGQPVPGWWESCVAIATSSWLNILLINVPLAWTAALMDLNPLLIFSLPLEKLSEFGGHQFALYCGETLGEFVSITLANIVEVNLAIFLLFECQLRLVQSTVIGVILLHALLVPGIAFMVGGARVLEQKLRPVHTQLNASLLFLGVVTLLLPVAFFSAYPNPHELVMVNTTHEGVAPSVLTPHSHAERAVLPMPKQLNYIPEPQSPRVPPRHLARHHRLHTRAQAVEVNQTLRSSDGVLERNPATAEEKYLEASAHSVAVSDTTRRGIQKFSHGYALMLIAVYILSRIYLHRHPLNDDLRLDRRPDLEHTDTLEKPILSGIKHKPRVVGPGPVIILLIIVVGLIAVTAEFLVSSVEHVQQVNRLSSEWFGLILLPMISYSADAVVTVVYCCRKAWRHRYSNTDDLQAPEELARGRSIDLSIQFLLFWLPVLVLLAWITNKPLTLLFGIADVFEVAAAIGACLLVNYTTQDGKTNWVEGFLLIVFYFMIALTAWFYNGQLSVFELLQCQSVDELRSYRDDVSPSHIERFLPYILDLEEEGQQVTPCFSSQGVNFMHIRHSNLYLLALSKRNTNAAETILFLHKLVSVLVEYFKELEEESIRDNFVIIYELLDEMMDFGYPQTTESKILQEYITQESHKLEIQVRPPVAVTNAVSWRSEGIRYRKNEVFLDVIESVNLLVNADGNVIRSEILGAVKMKCYLSGMPELRLGLNDKVMFENTGRTSRGKSIEMEDVKFHQCVRLSRFENDRTISFIPPDGEFELMSYRIEYMVKVKAQFKRRSTANNVEIYVPVPDDADSPKFRASTGSVQYAPDKSAFVWKIKQLGGAREFLMRAHFGLPSVRGAEEVEKKPPITVRFEIPYFTVSGIQVRYLKIVEKSGYQALPWVR</sequence>
<evidence type="ECO:0000313" key="11">
    <source>
        <dbReference type="EMBL" id="CAE6342230.1"/>
    </source>
</evidence>
<feature type="transmembrane region" description="Helical" evidence="9">
    <location>
        <begin position="327"/>
        <end position="346"/>
    </location>
</feature>
<dbReference type="InterPro" id="IPR028565">
    <property type="entry name" value="MHD"/>
</dbReference>